<dbReference type="SUPFAM" id="SSF81296">
    <property type="entry name" value="E set domains"/>
    <property type="match status" value="1"/>
</dbReference>
<dbReference type="CDD" id="cd02859">
    <property type="entry name" value="E_set_AMPKbeta_like_N"/>
    <property type="match status" value="1"/>
</dbReference>
<proteinExistence type="inferred from homology"/>
<dbReference type="GO" id="GO:0019901">
    <property type="term" value="F:protein kinase binding"/>
    <property type="evidence" value="ECO:0007669"/>
    <property type="project" value="TreeGrafter"/>
</dbReference>
<evidence type="ECO:0000256" key="2">
    <source>
        <dbReference type="SAM" id="MobiDB-lite"/>
    </source>
</evidence>
<feature type="compositionally biased region" description="Low complexity" evidence="2">
    <location>
        <begin position="521"/>
        <end position="563"/>
    </location>
</feature>
<accession>S3C8G7</accession>
<dbReference type="eggNOG" id="KOG1616">
    <property type="taxonomic scope" value="Eukaryota"/>
</dbReference>
<dbReference type="PANTHER" id="PTHR10343:SF81">
    <property type="entry name" value="CRUCIFORM DNA-RECOGNIZING PROTEIN 1-RELATED"/>
    <property type="match status" value="1"/>
</dbReference>
<organism evidence="4 5">
    <name type="scientific">Ophiostoma piceae (strain UAMH 11346)</name>
    <name type="common">Sap stain fungus</name>
    <dbReference type="NCBI Taxonomy" id="1262450"/>
    <lineage>
        <taxon>Eukaryota</taxon>
        <taxon>Fungi</taxon>
        <taxon>Dikarya</taxon>
        <taxon>Ascomycota</taxon>
        <taxon>Pezizomycotina</taxon>
        <taxon>Sordariomycetes</taxon>
        <taxon>Sordariomycetidae</taxon>
        <taxon>Ophiostomatales</taxon>
        <taxon>Ophiostomataceae</taxon>
        <taxon>Ophiostoma</taxon>
    </lineage>
</organism>
<dbReference type="Gene3D" id="2.60.40.10">
    <property type="entry name" value="Immunoglobulins"/>
    <property type="match status" value="1"/>
</dbReference>
<dbReference type="Pfam" id="PF16561">
    <property type="entry name" value="AMPK1_CBM"/>
    <property type="match status" value="1"/>
</dbReference>
<dbReference type="InterPro" id="IPR050827">
    <property type="entry name" value="CRP1_MDG1_kinase"/>
</dbReference>
<feature type="region of interest" description="Disordered" evidence="2">
    <location>
        <begin position="521"/>
        <end position="626"/>
    </location>
</feature>
<feature type="domain" description="AMP-activated protein kinase glycogen-binding" evidence="3">
    <location>
        <begin position="4"/>
        <end position="81"/>
    </location>
</feature>
<dbReference type="InterPro" id="IPR013783">
    <property type="entry name" value="Ig-like_fold"/>
</dbReference>
<dbReference type="InterPro" id="IPR032640">
    <property type="entry name" value="AMPK1_CBM"/>
</dbReference>
<feature type="compositionally biased region" description="Low complexity" evidence="2">
    <location>
        <begin position="603"/>
        <end position="615"/>
    </location>
</feature>
<dbReference type="AlphaFoldDB" id="S3C8G7"/>
<sequence length="637" mass="64337">MGSFVFTWPNAAEEVYVTGTFDGWSKSAKLEKVDGIFQKAVQLEDASSKIYYKFVVDGEWVVDTAAPNEKDESGNINNVLTPENIVASIPAAVLISAAPTSTTSDLAKDVPLEETADPVFSTPVISEPVVINPSTIGSEAIFITSAAPTSTTADLLKDVPFENKAEPVASVETAAPIATGAPLELTEPAVSAATISSAAPESTTAALAKDVPLEEPVAEKTAELPAELNKEIKLINPFPAAPGGINPVKLAPGEPIPESLKTADINANVKLDPESYEKADAAIAGDYSATSLPPVSKNMIPESSLPIASGNDFHINSAAPVATTAALAGAVPLEKKAVDSTSAPVETATVPDVVKESQKEAGVAPEASAIPEEVKEKEQVEEELLKKVPEAPATSEGTTSGTVTAAGIVGGITAAAAGLGAAAYATATSAKDKAVEQGTPALEQAAANLPLSVKQVLPAAVQEKIAAASATGGEAVTTDIPAEVKESFQESGFSPEAAANKEAVDEKKAVESELLKKIAPVESASEPSAPTATSSFATSAPVPVPAAESAAASGPGAAYVAAPTGLNGSEPAYTASPTSVPAVVPAAPGSPVAAHSTIPAAVSSSAPGTSAPSSTGEKKKKNRISSFFHKVFDSKKK</sequence>
<gene>
    <name evidence="4" type="ORF">F503_00999</name>
</gene>
<name>S3C8G7_OPHP1</name>
<dbReference type="GO" id="GO:0007165">
    <property type="term" value="P:signal transduction"/>
    <property type="evidence" value="ECO:0007669"/>
    <property type="project" value="TreeGrafter"/>
</dbReference>
<comment type="similarity">
    <text evidence="1">Belongs to the CRP1/MDG1 family.</text>
</comment>
<keyword evidence="5" id="KW-1185">Reference proteome</keyword>
<feature type="region of interest" description="Disordered" evidence="2">
    <location>
        <begin position="356"/>
        <end position="375"/>
    </location>
</feature>
<dbReference type="Proteomes" id="UP000016923">
    <property type="component" value="Unassembled WGS sequence"/>
</dbReference>
<evidence type="ECO:0000313" key="5">
    <source>
        <dbReference type="Proteomes" id="UP000016923"/>
    </source>
</evidence>
<reference evidence="4 5" key="1">
    <citation type="journal article" date="2013" name="BMC Genomics">
        <title>The genome and transcriptome of the pine saprophyte Ophiostoma piceae, and a comparison with the bark beetle-associated pine pathogen Grosmannia clavigera.</title>
        <authorList>
            <person name="Haridas S."/>
            <person name="Wang Y."/>
            <person name="Lim L."/>
            <person name="Massoumi Alamouti S."/>
            <person name="Jackman S."/>
            <person name="Docking R."/>
            <person name="Robertson G."/>
            <person name="Birol I."/>
            <person name="Bohlmann J."/>
            <person name="Breuil C."/>
        </authorList>
    </citation>
    <scope>NUCLEOTIDE SEQUENCE [LARGE SCALE GENOMIC DNA]</scope>
    <source>
        <strain evidence="4 5">UAMH 11346</strain>
    </source>
</reference>
<dbReference type="HOGENOM" id="CLU_011453_1_0_1"/>
<dbReference type="GO" id="GO:0005737">
    <property type="term" value="C:cytoplasm"/>
    <property type="evidence" value="ECO:0007669"/>
    <property type="project" value="TreeGrafter"/>
</dbReference>
<dbReference type="STRING" id="1262450.S3C8G7"/>
<dbReference type="VEuPathDB" id="FungiDB:F503_00999"/>
<dbReference type="OrthoDB" id="5873279at2759"/>
<dbReference type="PANTHER" id="PTHR10343">
    <property type="entry name" value="5'-AMP-ACTIVATED PROTEIN KINASE , BETA SUBUNIT"/>
    <property type="match status" value="1"/>
</dbReference>
<evidence type="ECO:0000259" key="3">
    <source>
        <dbReference type="Pfam" id="PF16561"/>
    </source>
</evidence>
<dbReference type="EMBL" id="KE148149">
    <property type="protein sequence ID" value="EPE08216.1"/>
    <property type="molecule type" value="Genomic_DNA"/>
</dbReference>
<dbReference type="GO" id="GO:0031588">
    <property type="term" value="C:nucleotide-activated protein kinase complex"/>
    <property type="evidence" value="ECO:0007669"/>
    <property type="project" value="TreeGrafter"/>
</dbReference>
<dbReference type="OMA" id="TFDNWTK"/>
<dbReference type="InterPro" id="IPR014756">
    <property type="entry name" value="Ig_E-set"/>
</dbReference>
<protein>
    <submittedName>
        <fullName evidence="4">Carbohydrate-binding module family 48 protein</fullName>
    </submittedName>
</protein>
<evidence type="ECO:0000313" key="4">
    <source>
        <dbReference type="EMBL" id="EPE08216.1"/>
    </source>
</evidence>
<evidence type="ECO:0000256" key="1">
    <source>
        <dbReference type="ARBA" id="ARBA00038216"/>
    </source>
</evidence>
<feature type="compositionally biased region" description="Low complexity" evidence="2">
    <location>
        <begin position="575"/>
        <end position="596"/>
    </location>
</feature>
<dbReference type="GO" id="GO:0005634">
    <property type="term" value="C:nucleus"/>
    <property type="evidence" value="ECO:0007669"/>
    <property type="project" value="TreeGrafter"/>
</dbReference>